<dbReference type="AlphaFoldDB" id="A0AAD7DGN7"/>
<sequence>MLDPPRTSHLFRVLRVYQHEGNEARRVSPVKPNAFGSRVKLSMAPEMLAYDSNWRLLALRADARLMLRLLRRTTSWLILVFYGTMVASASWNAAPMDRGDKGCGTCHNGIWGFLRCCPCGLRGPACQAVVGPDPHPTILLTSKSAPVGPDVLSRQSGRQSARFLGLGLPPYVCVLKFNSEELSSQI</sequence>
<dbReference type="EMBL" id="JARKIE010000060">
    <property type="protein sequence ID" value="KAJ7691177.1"/>
    <property type="molecule type" value="Genomic_DNA"/>
</dbReference>
<proteinExistence type="predicted"/>
<accession>A0AAD7DGN7</accession>
<gene>
    <name evidence="1" type="ORF">B0H17DRAFT_1133946</name>
</gene>
<comment type="caution">
    <text evidence="1">The sequence shown here is derived from an EMBL/GenBank/DDBJ whole genome shotgun (WGS) entry which is preliminary data.</text>
</comment>
<evidence type="ECO:0000313" key="2">
    <source>
        <dbReference type="Proteomes" id="UP001221757"/>
    </source>
</evidence>
<name>A0AAD7DGN7_MYCRO</name>
<keyword evidence="2" id="KW-1185">Reference proteome</keyword>
<reference evidence="1" key="1">
    <citation type="submission" date="2023-03" db="EMBL/GenBank/DDBJ databases">
        <title>Massive genome expansion in bonnet fungi (Mycena s.s.) driven by repeated elements and novel gene families across ecological guilds.</title>
        <authorList>
            <consortium name="Lawrence Berkeley National Laboratory"/>
            <person name="Harder C.B."/>
            <person name="Miyauchi S."/>
            <person name="Viragh M."/>
            <person name="Kuo A."/>
            <person name="Thoen E."/>
            <person name="Andreopoulos B."/>
            <person name="Lu D."/>
            <person name="Skrede I."/>
            <person name="Drula E."/>
            <person name="Henrissat B."/>
            <person name="Morin E."/>
            <person name="Kohler A."/>
            <person name="Barry K."/>
            <person name="LaButti K."/>
            <person name="Morin E."/>
            <person name="Salamov A."/>
            <person name="Lipzen A."/>
            <person name="Mereny Z."/>
            <person name="Hegedus B."/>
            <person name="Baldrian P."/>
            <person name="Stursova M."/>
            <person name="Weitz H."/>
            <person name="Taylor A."/>
            <person name="Grigoriev I.V."/>
            <person name="Nagy L.G."/>
            <person name="Martin F."/>
            <person name="Kauserud H."/>
        </authorList>
    </citation>
    <scope>NUCLEOTIDE SEQUENCE</scope>
    <source>
        <strain evidence="1">CBHHK067</strain>
    </source>
</reference>
<evidence type="ECO:0000313" key="1">
    <source>
        <dbReference type="EMBL" id="KAJ7691177.1"/>
    </source>
</evidence>
<organism evidence="1 2">
    <name type="scientific">Mycena rosella</name>
    <name type="common">Pink bonnet</name>
    <name type="synonym">Agaricus rosellus</name>
    <dbReference type="NCBI Taxonomy" id="1033263"/>
    <lineage>
        <taxon>Eukaryota</taxon>
        <taxon>Fungi</taxon>
        <taxon>Dikarya</taxon>
        <taxon>Basidiomycota</taxon>
        <taxon>Agaricomycotina</taxon>
        <taxon>Agaricomycetes</taxon>
        <taxon>Agaricomycetidae</taxon>
        <taxon>Agaricales</taxon>
        <taxon>Marasmiineae</taxon>
        <taxon>Mycenaceae</taxon>
        <taxon>Mycena</taxon>
    </lineage>
</organism>
<protein>
    <submittedName>
        <fullName evidence="1">Uncharacterized protein</fullName>
    </submittedName>
</protein>
<dbReference type="Proteomes" id="UP001221757">
    <property type="component" value="Unassembled WGS sequence"/>
</dbReference>